<organism evidence="2 3">
    <name type="scientific">Phytohabitans suffuscus</name>
    <dbReference type="NCBI Taxonomy" id="624315"/>
    <lineage>
        <taxon>Bacteria</taxon>
        <taxon>Bacillati</taxon>
        <taxon>Actinomycetota</taxon>
        <taxon>Actinomycetes</taxon>
        <taxon>Micromonosporales</taxon>
        <taxon>Micromonosporaceae</taxon>
    </lineage>
</organism>
<feature type="signal peptide" evidence="1">
    <location>
        <begin position="1"/>
        <end position="22"/>
    </location>
</feature>
<keyword evidence="1" id="KW-0732">Signal</keyword>
<reference evidence="2 3" key="2">
    <citation type="submission" date="2020-03" db="EMBL/GenBank/DDBJ databases">
        <authorList>
            <person name="Ichikawa N."/>
            <person name="Kimura A."/>
            <person name="Kitahashi Y."/>
            <person name="Uohara A."/>
        </authorList>
    </citation>
    <scope>NUCLEOTIDE SEQUENCE [LARGE SCALE GENOMIC DNA]</scope>
    <source>
        <strain evidence="2 3">NBRC 105367</strain>
    </source>
</reference>
<proteinExistence type="predicted"/>
<name>A0A6F8YIJ7_9ACTN</name>
<evidence type="ECO:0008006" key="4">
    <source>
        <dbReference type="Google" id="ProtNLM"/>
    </source>
</evidence>
<dbReference type="RefSeq" id="WP_173157630.1">
    <property type="nucleotide sequence ID" value="NZ_AP022871.1"/>
</dbReference>
<protein>
    <recommendedName>
        <fullName evidence="4">Lipoprotein</fullName>
    </recommendedName>
</protein>
<keyword evidence="3" id="KW-1185">Reference proteome</keyword>
<accession>A0A6F8YIJ7</accession>
<dbReference type="KEGG" id="psuu:Psuf_031520"/>
<dbReference type="PROSITE" id="PS51257">
    <property type="entry name" value="PROKAR_LIPOPROTEIN"/>
    <property type="match status" value="1"/>
</dbReference>
<dbReference type="InterPro" id="IPR058119">
    <property type="entry name" value="SCO0607-like"/>
</dbReference>
<evidence type="ECO:0000313" key="2">
    <source>
        <dbReference type="EMBL" id="BCB85839.1"/>
    </source>
</evidence>
<dbReference type="Proteomes" id="UP000503011">
    <property type="component" value="Chromosome"/>
</dbReference>
<feature type="chain" id="PRO_5038495162" description="Lipoprotein" evidence="1">
    <location>
        <begin position="23"/>
        <end position="96"/>
    </location>
</feature>
<sequence length="96" mass="10219">MYTTIGRLLLATAAVASLAAAAGCEYREQVCSTGEYPVKAVGGTTGGACVKDGEEPPAGYVRYPAGKVPEYVDDEWDQYWNGKVVDERGNIVQEGQ</sequence>
<dbReference type="EMBL" id="AP022871">
    <property type="protein sequence ID" value="BCB85839.1"/>
    <property type="molecule type" value="Genomic_DNA"/>
</dbReference>
<evidence type="ECO:0000313" key="3">
    <source>
        <dbReference type="Proteomes" id="UP000503011"/>
    </source>
</evidence>
<dbReference type="NCBIfam" id="NF046120">
    <property type="entry name" value="lipo_SCO0607"/>
    <property type="match status" value="1"/>
</dbReference>
<dbReference type="AlphaFoldDB" id="A0A6F8YIJ7"/>
<gene>
    <name evidence="2" type="ORF">Psuf_031520</name>
</gene>
<reference evidence="2 3" key="1">
    <citation type="submission" date="2020-03" db="EMBL/GenBank/DDBJ databases">
        <title>Whole genome shotgun sequence of Phytohabitans suffuscus NBRC 105367.</title>
        <authorList>
            <person name="Komaki H."/>
            <person name="Tamura T."/>
        </authorList>
    </citation>
    <scope>NUCLEOTIDE SEQUENCE [LARGE SCALE GENOMIC DNA]</scope>
    <source>
        <strain evidence="2 3">NBRC 105367</strain>
    </source>
</reference>
<evidence type="ECO:0000256" key="1">
    <source>
        <dbReference type="SAM" id="SignalP"/>
    </source>
</evidence>